<dbReference type="Pfam" id="PF00076">
    <property type="entry name" value="RRM_1"/>
    <property type="match status" value="3"/>
</dbReference>
<keyword evidence="6" id="KW-1185">Reference proteome</keyword>
<dbReference type="Proteomes" id="UP000008820">
    <property type="component" value="Chromosome 1"/>
</dbReference>
<reference evidence="5 6" key="1">
    <citation type="submission" date="2017-06" db="EMBL/GenBank/DDBJ databases">
        <title>Aedes aegypti genome working group (AGWG) sequencing and assembly.</title>
        <authorList>
            <consortium name="Aedes aegypti Genome Working Group (AGWG)"/>
            <person name="Matthews B.J."/>
        </authorList>
    </citation>
    <scope>NUCLEOTIDE SEQUENCE [LARGE SCALE GENOMIC DNA]</scope>
    <source>
        <strain evidence="5 6">LVP_AGWG</strain>
    </source>
</reference>
<feature type="compositionally biased region" description="Basic residues" evidence="3">
    <location>
        <begin position="798"/>
        <end position="809"/>
    </location>
</feature>
<feature type="region of interest" description="Disordered" evidence="3">
    <location>
        <begin position="1104"/>
        <end position="1211"/>
    </location>
</feature>
<feature type="region of interest" description="Disordered" evidence="3">
    <location>
        <begin position="1012"/>
        <end position="1040"/>
    </location>
</feature>
<dbReference type="OrthoDB" id="5970at2759"/>
<feature type="domain" description="RRM" evidence="4">
    <location>
        <begin position="5"/>
        <end position="82"/>
    </location>
</feature>
<dbReference type="InterPro" id="IPR012677">
    <property type="entry name" value="Nucleotide-bd_a/b_plait_sf"/>
</dbReference>
<dbReference type="Gene3D" id="3.30.70.330">
    <property type="match status" value="3"/>
</dbReference>
<feature type="region of interest" description="Disordered" evidence="3">
    <location>
        <begin position="715"/>
        <end position="827"/>
    </location>
</feature>
<evidence type="ECO:0000313" key="5">
    <source>
        <dbReference type="EnsemblMetazoa" id="AAEL023907-PA"/>
    </source>
</evidence>
<dbReference type="InterPro" id="IPR000504">
    <property type="entry name" value="RRM_dom"/>
</dbReference>
<dbReference type="PANTHER" id="PTHR24012">
    <property type="entry name" value="RNA BINDING PROTEIN"/>
    <property type="match status" value="1"/>
</dbReference>
<sequence>MNLNEVVYVGNVPKQATDVELGEFFKNVGRVIKVSFMRENRNDCRTKVAFVLFENEMQALKACSFDQTIFQWNRVIVMLVKDDRYFWAGHTVIVRNISSDTNEEDLFEAFGRYGMIEAVQIPTCNYAYVGFKEKSAAAAAQRLNNTVLGKTKISVQVSQRNMRVRLEDLDSFKTPRVYNELMDAKLKYDYNEFVSEPTSGNSAGAGPGPGTSAAPFAFDDYEDEEDNRIYDPTTNRFYDKPKDGRPPAKEQEPVYVEEIIDDDDDDGDLLIPPPIPWTRQNDDEVSIDLVSPQESPIAGRNLFDEDEPADDAEFSTVEVRRKEISFGKSAVVSTSNSAVRVENVPREVYDEDIVRYFAKFGLITSVEIAQSTSCIFSKVYTIIYQQKSVAERVLECFMRKCEFSGVVCTLFTLRPEDVIQDGQGRCVIVDYISNSTVFEDVADAFRKVGQVIYLKKTPRNTTASVVHFRHRISMNLAKKVVEIDGDKVRVVPFNQGFFRKLTAENRRLKDASTPHTKKPLKNVRMVDIEMKEEQERNKYMILKTVYNPNYRNPDPKNLSNEVVIYNCPVRTTLKDLRRHFISIAFVTFMRWEQSPYDTNTWKVYASFGSFVDAFNAVRLKGPLHNYPIFKHMASERPKFDSLETVEIECQQDDVSVTKMYNSLVGHGAITFVDKVDHKRFLVICRDSKTAKKIVNLKVLAKTPVKSLLYRDVMNQQNAKDLPVKQRSPPKAGSPERQEERPRRRKESGRDLPIPMDDLIDLQRRILNEGDGHRPSPREERQRRDDSNEWERDFERSGRRSSSRKDHRRHSIDMDIADDQPDPAPAQQRYSPELFNEFQEPQFDQGYNNYYLRQQEEALVYTNPPAPNMLPLGGPPRDFVQGWAPGGPMYVPPVMVPPPETRSVFIPQPPAPGTDILEGPLALPIPNITIHRIQPESAMHPVPQQGDLRNYLAEKRNTRSKDTYDPTEELGHQYDDRNSDRPVSPKEINRIENYIREKERQIQNRLHLLDKQLIDVGGSSSRPTRRSRERSVSPSDRKAHNRIQEIRAEKVNVTRQLSLLRNKGDRESREFTALCERQSALDRECTDIQRQLEAKKLWLAERARSLSRERHDQEQAKNPPTKRSPSRERRSRSSSRGARRRFSRSRSREYRARYNRYRRSRSRNRRSHSSDRHRRDRSSSRDRTSRRRSRSVERGRRYNRPSEANIKSPESLLHEMRQLGRPREGKSDQCVFVGNVASGVREEELKATFARYGRIVLCDFSFLEKYGEVYIDYHQREDAFRALEMNRVKINGKRLRVALNCRKPANRDGYSVIVEMSEPVPERDLYARFDSCGEIEFIWHYENSTIATVTFERPESTLKALNIRELHNRIPIIVREYVESER</sequence>
<organism evidence="5 6">
    <name type="scientific">Aedes aegypti</name>
    <name type="common">Yellowfever mosquito</name>
    <name type="synonym">Culex aegypti</name>
    <dbReference type="NCBI Taxonomy" id="7159"/>
    <lineage>
        <taxon>Eukaryota</taxon>
        <taxon>Metazoa</taxon>
        <taxon>Ecdysozoa</taxon>
        <taxon>Arthropoda</taxon>
        <taxon>Hexapoda</taxon>
        <taxon>Insecta</taxon>
        <taxon>Pterygota</taxon>
        <taxon>Neoptera</taxon>
        <taxon>Endopterygota</taxon>
        <taxon>Diptera</taxon>
        <taxon>Nematocera</taxon>
        <taxon>Culicoidea</taxon>
        <taxon>Culicidae</taxon>
        <taxon>Culicinae</taxon>
        <taxon>Aedini</taxon>
        <taxon>Aedes</taxon>
        <taxon>Stegomyia</taxon>
    </lineage>
</organism>
<protein>
    <recommendedName>
        <fullName evidence="4">RRM domain-containing protein</fullName>
    </recommendedName>
</protein>
<evidence type="ECO:0000256" key="3">
    <source>
        <dbReference type="SAM" id="MobiDB-lite"/>
    </source>
</evidence>
<feature type="compositionally biased region" description="Basic and acidic residues" evidence="3">
    <location>
        <begin position="237"/>
        <end position="251"/>
    </location>
</feature>
<gene>
    <name evidence="5" type="primary">5574044</name>
</gene>
<name>A0A6I8U4L5_AEDAE</name>
<dbReference type="InParanoid" id="A0A6I8U4L5"/>
<accession>A0A6I8U4L5</accession>
<feature type="region of interest" description="Disordered" evidence="3">
    <location>
        <begin position="231"/>
        <end position="251"/>
    </location>
</feature>
<dbReference type="CDD" id="cd00590">
    <property type="entry name" value="RRM_SF"/>
    <property type="match status" value="5"/>
</dbReference>
<feature type="domain" description="RRM" evidence="4">
    <location>
        <begin position="90"/>
        <end position="160"/>
    </location>
</feature>
<evidence type="ECO:0000256" key="2">
    <source>
        <dbReference type="ARBA" id="ARBA00022884"/>
    </source>
</evidence>
<dbReference type="InterPro" id="IPR035979">
    <property type="entry name" value="RBD_domain_sf"/>
</dbReference>
<dbReference type="PROSITE" id="PS50102">
    <property type="entry name" value="RRM"/>
    <property type="match status" value="4"/>
</dbReference>
<feature type="compositionally biased region" description="Basic and acidic residues" evidence="3">
    <location>
        <begin position="760"/>
        <end position="797"/>
    </location>
</feature>
<keyword evidence="2" id="KW-0694">RNA-binding</keyword>
<feature type="region of interest" description="Disordered" evidence="3">
    <location>
        <begin position="198"/>
        <end position="217"/>
    </location>
</feature>
<feature type="compositionally biased region" description="Basic and acidic residues" evidence="3">
    <location>
        <begin position="1104"/>
        <end position="1114"/>
    </location>
</feature>
<feature type="compositionally biased region" description="Basic residues" evidence="3">
    <location>
        <begin position="1152"/>
        <end position="1175"/>
    </location>
</feature>
<feature type="domain" description="RRM" evidence="4">
    <location>
        <begin position="1228"/>
        <end position="1318"/>
    </location>
</feature>
<feature type="region of interest" description="Disordered" evidence="3">
    <location>
        <begin position="954"/>
        <end position="986"/>
    </location>
</feature>
<evidence type="ECO:0000259" key="4">
    <source>
        <dbReference type="PROSITE" id="PS50102"/>
    </source>
</evidence>
<evidence type="ECO:0000256" key="1">
    <source>
        <dbReference type="ARBA" id="ARBA00022737"/>
    </source>
</evidence>
<dbReference type="EnsemblMetazoa" id="AAEL023907-RA">
    <property type="protein sequence ID" value="AAEL023907-PA"/>
    <property type="gene ID" value="AAEL023907"/>
</dbReference>
<dbReference type="SUPFAM" id="SSF54928">
    <property type="entry name" value="RNA-binding domain, RBD"/>
    <property type="match status" value="4"/>
</dbReference>
<feature type="domain" description="RRM" evidence="4">
    <location>
        <begin position="337"/>
        <end position="434"/>
    </location>
</feature>
<dbReference type="GO" id="GO:0003723">
    <property type="term" value="F:RNA binding"/>
    <property type="evidence" value="ECO:0007669"/>
    <property type="project" value="UniProtKB-UniRule"/>
</dbReference>
<feature type="compositionally biased region" description="Basic and acidic residues" evidence="3">
    <location>
        <begin position="1028"/>
        <end position="1040"/>
    </location>
</feature>
<keyword evidence="1" id="KW-0677">Repeat</keyword>
<evidence type="ECO:0000313" key="6">
    <source>
        <dbReference type="Proteomes" id="UP000008820"/>
    </source>
</evidence>
<feature type="compositionally biased region" description="Basic residues" evidence="3">
    <location>
        <begin position="1128"/>
        <end position="1144"/>
    </location>
</feature>
<proteinExistence type="predicted"/>
<dbReference type="SMART" id="SM00360">
    <property type="entry name" value="RRM"/>
    <property type="match status" value="5"/>
</dbReference>
<reference evidence="5" key="2">
    <citation type="submission" date="2020-05" db="UniProtKB">
        <authorList>
            <consortium name="EnsemblMetazoa"/>
        </authorList>
    </citation>
    <scope>IDENTIFICATION</scope>
    <source>
        <strain evidence="5">LVP_AGWG</strain>
    </source>
</reference>